<organism evidence="1 2">
    <name type="scientific">Trachymyrmex cornetzi</name>
    <dbReference type="NCBI Taxonomy" id="471704"/>
    <lineage>
        <taxon>Eukaryota</taxon>
        <taxon>Metazoa</taxon>
        <taxon>Ecdysozoa</taxon>
        <taxon>Arthropoda</taxon>
        <taxon>Hexapoda</taxon>
        <taxon>Insecta</taxon>
        <taxon>Pterygota</taxon>
        <taxon>Neoptera</taxon>
        <taxon>Endopterygota</taxon>
        <taxon>Hymenoptera</taxon>
        <taxon>Apocrita</taxon>
        <taxon>Aculeata</taxon>
        <taxon>Formicoidea</taxon>
        <taxon>Formicidae</taxon>
        <taxon>Myrmicinae</taxon>
        <taxon>Trachymyrmex</taxon>
    </lineage>
</organism>
<protein>
    <submittedName>
        <fullName evidence="1">Uncharacterized protein</fullName>
    </submittedName>
</protein>
<dbReference type="AlphaFoldDB" id="A0A151ISS5"/>
<reference evidence="1 2" key="1">
    <citation type="submission" date="2015-09" db="EMBL/GenBank/DDBJ databases">
        <title>Trachymyrmex cornetzi WGS genome.</title>
        <authorList>
            <person name="Nygaard S."/>
            <person name="Hu H."/>
            <person name="Boomsma J."/>
            <person name="Zhang G."/>
        </authorList>
    </citation>
    <scope>NUCLEOTIDE SEQUENCE [LARGE SCALE GENOMIC DNA]</scope>
    <source>
        <strain evidence="1">Tcor2-1</strain>
        <tissue evidence="1">Whole body</tissue>
    </source>
</reference>
<dbReference type="EMBL" id="KQ981064">
    <property type="protein sequence ID" value="KYN09893.1"/>
    <property type="molecule type" value="Genomic_DNA"/>
</dbReference>
<sequence length="112" mass="12260">MTAGCPICPGIAMPGCGSTVLDLLPEGTFVSVTRTLLSGSPQRLQLLQDNKVLHHCSSYPYLASPHVILKPIPCTADTLHFAFGAETLIKMILKTLSSNMYSYRYNTFIEKI</sequence>
<name>A0A151ISS5_9HYME</name>
<gene>
    <name evidence="1" type="ORF">ALC57_18016</name>
</gene>
<evidence type="ECO:0000313" key="1">
    <source>
        <dbReference type="EMBL" id="KYN09893.1"/>
    </source>
</evidence>
<evidence type="ECO:0000313" key="2">
    <source>
        <dbReference type="Proteomes" id="UP000078492"/>
    </source>
</evidence>
<proteinExistence type="predicted"/>
<keyword evidence="2" id="KW-1185">Reference proteome</keyword>
<accession>A0A151ISS5</accession>
<dbReference type="Proteomes" id="UP000078492">
    <property type="component" value="Unassembled WGS sequence"/>
</dbReference>